<evidence type="ECO:0000313" key="2">
    <source>
        <dbReference type="Proteomes" id="UP000007266"/>
    </source>
</evidence>
<dbReference type="InParanoid" id="D6WHB6"/>
<name>D6WHB6_TRICA</name>
<dbReference type="HOGENOM" id="CLU_2743321_0_0_1"/>
<accession>D6WHB6</accession>
<dbReference type="EMBL" id="KQ971321">
    <property type="protein sequence ID" value="EFA00112.1"/>
    <property type="molecule type" value="Genomic_DNA"/>
</dbReference>
<dbReference type="AlphaFoldDB" id="D6WHB6"/>
<reference evidence="1 2" key="1">
    <citation type="journal article" date="2008" name="Nature">
        <title>The genome of the model beetle and pest Tribolium castaneum.</title>
        <authorList>
            <consortium name="Tribolium Genome Sequencing Consortium"/>
            <person name="Richards S."/>
            <person name="Gibbs R.A."/>
            <person name="Weinstock G.M."/>
            <person name="Brown S.J."/>
            <person name="Denell R."/>
            <person name="Beeman R.W."/>
            <person name="Gibbs R."/>
            <person name="Beeman R.W."/>
            <person name="Brown S.J."/>
            <person name="Bucher G."/>
            <person name="Friedrich M."/>
            <person name="Grimmelikhuijzen C.J."/>
            <person name="Klingler M."/>
            <person name="Lorenzen M."/>
            <person name="Richards S."/>
            <person name="Roth S."/>
            <person name="Schroder R."/>
            <person name="Tautz D."/>
            <person name="Zdobnov E.M."/>
            <person name="Muzny D."/>
            <person name="Gibbs R.A."/>
            <person name="Weinstock G.M."/>
            <person name="Attaway T."/>
            <person name="Bell S."/>
            <person name="Buhay C.J."/>
            <person name="Chandrabose M.N."/>
            <person name="Chavez D."/>
            <person name="Clerk-Blankenburg K.P."/>
            <person name="Cree A."/>
            <person name="Dao M."/>
            <person name="Davis C."/>
            <person name="Chacko J."/>
            <person name="Dinh H."/>
            <person name="Dugan-Rocha S."/>
            <person name="Fowler G."/>
            <person name="Garner T.T."/>
            <person name="Garnes J."/>
            <person name="Gnirke A."/>
            <person name="Hawes A."/>
            <person name="Hernandez J."/>
            <person name="Hines S."/>
            <person name="Holder M."/>
            <person name="Hume J."/>
            <person name="Jhangiani S.N."/>
            <person name="Joshi V."/>
            <person name="Khan Z.M."/>
            <person name="Jackson L."/>
            <person name="Kovar C."/>
            <person name="Kowis A."/>
            <person name="Lee S."/>
            <person name="Lewis L.R."/>
            <person name="Margolis J."/>
            <person name="Morgan M."/>
            <person name="Nazareth L.V."/>
            <person name="Nguyen N."/>
            <person name="Okwuonu G."/>
            <person name="Parker D."/>
            <person name="Richards S."/>
            <person name="Ruiz S.J."/>
            <person name="Santibanez J."/>
            <person name="Savard J."/>
            <person name="Scherer S.E."/>
            <person name="Schneider B."/>
            <person name="Sodergren E."/>
            <person name="Tautz D."/>
            <person name="Vattahil S."/>
            <person name="Villasana D."/>
            <person name="White C.S."/>
            <person name="Wright R."/>
            <person name="Park Y."/>
            <person name="Beeman R.W."/>
            <person name="Lord J."/>
            <person name="Oppert B."/>
            <person name="Lorenzen M."/>
            <person name="Brown S."/>
            <person name="Wang L."/>
            <person name="Savard J."/>
            <person name="Tautz D."/>
            <person name="Richards S."/>
            <person name="Weinstock G."/>
            <person name="Gibbs R.A."/>
            <person name="Liu Y."/>
            <person name="Worley K."/>
            <person name="Weinstock G."/>
            <person name="Elsik C.G."/>
            <person name="Reese J.T."/>
            <person name="Elhaik E."/>
            <person name="Landan G."/>
            <person name="Graur D."/>
            <person name="Arensburger P."/>
            <person name="Atkinson P."/>
            <person name="Beeman R.W."/>
            <person name="Beidler J."/>
            <person name="Brown S.J."/>
            <person name="Demuth J.P."/>
            <person name="Drury D.W."/>
            <person name="Du Y.Z."/>
            <person name="Fujiwara H."/>
            <person name="Lorenzen M."/>
            <person name="Maselli V."/>
            <person name="Osanai M."/>
            <person name="Park Y."/>
            <person name="Robertson H.M."/>
            <person name="Tu Z."/>
            <person name="Wang J.J."/>
            <person name="Wang S."/>
            <person name="Richards S."/>
            <person name="Song H."/>
            <person name="Zhang L."/>
            <person name="Sodergren E."/>
            <person name="Werner D."/>
            <person name="Stanke M."/>
            <person name="Morgenstern B."/>
            <person name="Solovyev V."/>
            <person name="Kosarev P."/>
            <person name="Brown G."/>
            <person name="Chen H.C."/>
            <person name="Ermolaeva O."/>
            <person name="Hlavina W."/>
            <person name="Kapustin Y."/>
            <person name="Kiryutin B."/>
            <person name="Kitts P."/>
            <person name="Maglott D."/>
            <person name="Pruitt K."/>
            <person name="Sapojnikov V."/>
            <person name="Souvorov A."/>
            <person name="Mackey A.J."/>
            <person name="Waterhouse R.M."/>
            <person name="Wyder S."/>
            <person name="Zdobnov E.M."/>
            <person name="Zdobnov E.M."/>
            <person name="Wyder S."/>
            <person name="Kriventseva E.V."/>
            <person name="Kadowaki T."/>
            <person name="Bork P."/>
            <person name="Aranda M."/>
            <person name="Bao R."/>
            <person name="Beermann A."/>
            <person name="Berns N."/>
            <person name="Bolognesi R."/>
            <person name="Bonneton F."/>
            <person name="Bopp D."/>
            <person name="Brown S.J."/>
            <person name="Bucher G."/>
            <person name="Butts T."/>
            <person name="Chaumot A."/>
            <person name="Denell R.E."/>
            <person name="Ferrier D.E."/>
            <person name="Friedrich M."/>
            <person name="Gordon C.M."/>
            <person name="Jindra M."/>
            <person name="Klingler M."/>
            <person name="Lan Q."/>
            <person name="Lattorff H.M."/>
            <person name="Laudet V."/>
            <person name="von Levetsow C."/>
            <person name="Liu Z."/>
            <person name="Lutz R."/>
            <person name="Lynch J.A."/>
            <person name="da Fonseca R.N."/>
            <person name="Posnien N."/>
            <person name="Reuter R."/>
            <person name="Roth S."/>
            <person name="Savard J."/>
            <person name="Schinko J.B."/>
            <person name="Schmitt C."/>
            <person name="Schoppmeier M."/>
            <person name="Schroder R."/>
            <person name="Shippy T.D."/>
            <person name="Simonnet F."/>
            <person name="Marques-Souza H."/>
            <person name="Tautz D."/>
            <person name="Tomoyasu Y."/>
            <person name="Trauner J."/>
            <person name="Van der Zee M."/>
            <person name="Vervoort M."/>
            <person name="Wittkopp N."/>
            <person name="Wimmer E.A."/>
            <person name="Yang X."/>
            <person name="Jones A.K."/>
            <person name="Sattelle D.B."/>
            <person name="Ebert P.R."/>
            <person name="Nelson D."/>
            <person name="Scott J.G."/>
            <person name="Beeman R.W."/>
            <person name="Muthukrishnan S."/>
            <person name="Kramer K.J."/>
            <person name="Arakane Y."/>
            <person name="Beeman R.W."/>
            <person name="Zhu Q."/>
            <person name="Hogenkamp D."/>
            <person name="Dixit R."/>
            <person name="Oppert B."/>
            <person name="Jiang H."/>
            <person name="Zou Z."/>
            <person name="Marshall J."/>
            <person name="Elpidina E."/>
            <person name="Vinokurov K."/>
            <person name="Oppert C."/>
            <person name="Zou Z."/>
            <person name="Evans J."/>
            <person name="Lu Z."/>
            <person name="Zhao P."/>
            <person name="Sumathipala N."/>
            <person name="Altincicek B."/>
            <person name="Vilcinskas A."/>
            <person name="Williams M."/>
            <person name="Hultmark D."/>
            <person name="Hetru C."/>
            <person name="Jiang H."/>
            <person name="Grimmelikhuijzen C.J."/>
            <person name="Hauser F."/>
            <person name="Cazzamali G."/>
            <person name="Williamson M."/>
            <person name="Park Y."/>
            <person name="Li B."/>
            <person name="Tanaka Y."/>
            <person name="Predel R."/>
            <person name="Neupert S."/>
            <person name="Schachtner J."/>
            <person name="Verleyen P."/>
            <person name="Raible F."/>
            <person name="Bork P."/>
            <person name="Friedrich M."/>
            <person name="Walden K.K."/>
            <person name="Robertson H.M."/>
            <person name="Angeli S."/>
            <person name="Foret S."/>
            <person name="Bucher G."/>
            <person name="Schuetz S."/>
            <person name="Maleszka R."/>
            <person name="Wimmer E.A."/>
            <person name="Beeman R.W."/>
            <person name="Lorenzen M."/>
            <person name="Tomoyasu Y."/>
            <person name="Miller S.C."/>
            <person name="Grossmann D."/>
            <person name="Bucher G."/>
        </authorList>
    </citation>
    <scope>NUCLEOTIDE SEQUENCE [LARGE SCALE GENOMIC DNA]</scope>
    <source>
        <strain evidence="1 2">Georgia GA2</strain>
    </source>
</reference>
<protein>
    <submittedName>
        <fullName evidence="1">Uncharacterized protein</fullName>
    </submittedName>
</protein>
<keyword evidence="2" id="KW-1185">Reference proteome</keyword>
<reference evidence="1 2" key="2">
    <citation type="journal article" date="2010" name="Nucleic Acids Res.">
        <title>BeetleBase in 2010: revisions to provide comprehensive genomic information for Tribolium castaneum.</title>
        <authorList>
            <person name="Kim H.S."/>
            <person name="Murphy T."/>
            <person name="Xia J."/>
            <person name="Caragea D."/>
            <person name="Park Y."/>
            <person name="Beeman R.W."/>
            <person name="Lorenzen M.D."/>
            <person name="Butcher S."/>
            <person name="Manak J.R."/>
            <person name="Brown S.J."/>
        </authorList>
    </citation>
    <scope>GENOME REANNOTATION</scope>
    <source>
        <strain evidence="1 2">Georgia GA2</strain>
    </source>
</reference>
<dbReference type="Proteomes" id="UP000007266">
    <property type="component" value="Linkage group 3"/>
</dbReference>
<gene>
    <name evidence="1" type="primary">GLEAN_02928</name>
    <name evidence="1" type="ORF">TcasGA2_TC002928</name>
</gene>
<proteinExistence type="predicted"/>
<sequence length="71" mass="8001">MQLWRSRALHFNFVYHERFQFIKLSPADEINLDVGGHHPRARANIDLERGGDGGSPETAVLNPKQIKACAC</sequence>
<evidence type="ECO:0000313" key="1">
    <source>
        <dbReference type="EMBL" id="EFA00112.1"/>
    </source>
</evidence>
<organism evidence="1 2">
    <name type="scientific">Tribolium castaneum</name>
    <name type="common">Red flour beetle</name>
    <dbReference type="NCBI Taxonomy" id="7070"/>
    <lineage>
        <taxon>Eukaryota</taxon>
        <taxon>Metazoa</taxon>
        <taxon>Ecdysozoa</taxon>
        <taxon>Arthropoda</taxon>
        <taxon>Hexapoda</taxon>
        <taxon>Insecta</taxon>
        <taxon>Pterygota</taxon>
        <taxon>Neoptera</taxon>
        <taxon>Endopterygota</taxon>
        <taxon>Coleoptera</taxon>
        <taxon>Polyphaga</taxon>
        <taxon>Cucujiformia</taxon>
        <taxon>Tenebrionidae</taxon>
        <taxon>Tenebrionidae incertae sedis</taxon>
        <taxon>Tribolium</taxon>
    </lineage>
</organism>